<feature type="compositionally biased region" description="Low complexity" evidence="3">
    <location>
        <begin position="824"/>
        <end position="849"/>
    </location>
</feature>
<keyword evidence="7" id="KW-1185">Reference proteome</keyword>
<dbReference type="InterPro" id="IPR037316">
    <property type="entry name" value="Yen1_H3TH"/>
</dbReference>
<evidence type="ECO:0000313" key="7">
    <source>
        <dbReference type="Proteomes" id="UP001321760"/>
    </source>
</evidence>
<dbReference type="FunFam" id="3.40.50.1010:FF:000037">
    <property type="entry name" value="Rad2-like endonuclease, putative (AFU_orthologue AFUA_3G13260)"/>
    <property type="match status" value="1"/>
</dbReference>
<keyword evidence="2" id="KW-0378">Hydrolase</keyword>
<evidence type="ECO:0000259" key="5">
    <source>
        <dbReference type="SMART" id="SM00485"/>
    </source>
</evidence>
<dbReference type="FunFam" id="3.40.50.1010:FF:000051">
    <property type="entry name" value="Rad2-like endonuclease, putative (AFU_orthologue AFUA_3G13260)"/>
    <property type="match status" value="1"/>
</dbReference>
<dbReference type="CDD" id="cd09870">
    <property type="entry name" value="PIN_YEN1"/>
    <property type="match status" value="1"/>
</dbReference>
<dbReference type="Pfam" id="PF18380">
    <property type="entry name" value="GEN1_C"/>
    <property type="match status" value="1"/>
</dbReference>
<dbReference type="Gene3D" id="3.40.50.1010">
    <property type="entry name" value="5'-nuclease"/>
    <property type="match status" value="2"/>
</dbReference>
<feature type="compositionally biased region" description="Polar residues" evidence="3">
    <location>
        <begin position="581"/>
        <end position="599"/>
    </location>
</feature>
<dbReference type="SUPFAM" id="SSF88723">
    <property type="entry name" value="PIN domain-like"/>
    <property type="match status" value="1"/>
</dbReference>
<dbReference type="Pfam" id="PF00752">
    <property type="entry name" value="XPG_N"/>
    <property type="match status" value="1"/>
</dbReference>
<feature type="region of interest" description="Disordered" evidence="3">
    <location>
        <begin position="472"/>
        <end position="492"/>
    </location>
</feature>
<dbReference type="SUPFAM" id="SSF47807">
    <property type="entry name" value="5' to 3' exonuclease, C-terminal subdomain"/>
    <property type="match status" value="1"/>
</dbReference>
<dbReference type="InterPro" id="IPR036279">
    <property type="entry name" value="5-3_exonuclease_C_sf"/>
</dbReference>
<dbReference type="SMART" id="SM00485">
    <property type="entry name" value="XPGN"/>
    <property type="match status" value="1"/>
</dbReference>
<feature type="compositionally biased region" description="Polar residues" evidence="3">
    <location>
        <begin position="505"/>
        <end position="516"/>
    </location>
</feature>
<dbReference type="InterPro" id="IPR041177">
    <property type="entry name" value="GEN1_C"/>
</dbReference>
<dbReference type="PRINTS" id="PR00853">
    <property type="entry name" value="XPGRADSUPER"/>
</dbReference>
<dbReference type="AlphaFoldDB" id="A0AAV9GVV9"/>
<protein>
    <submittedName>
        <fullName evidence="6">Uncharacterized protein</fullName>
    </submittedName>
</protein>
<feature type="domain" description="XPG N-terminal" evidence="5">
    <location>
        <begin position="1"/>
        <end position="101"/>
    </location>
</feature>
<evidence type="ECO:0000256" key="1">
    <source>
        <dbReference type="ARBA" id="ARBA00022722"/>
    </source>
</evidence>
<reference evidence="6" key="1">
    <citation type="journal article" date="2023" name="Mol. Phylogenet. Evol.">
        <title>Genome-scale phylogeny and comparative genomics of the fungal order Sordariales.</title>
        <authorList>
            <person name="Hensen N."/>
            <person name="Bonometti L."/>
            <person name="Westerberg I."/>
            <person name="Brannstrom I.O."/>
            <person name="Guillou S."/>
            <person name="Cros-Aarteil S."/>
            <person name="Calhoun S."/>
            <person name="Haridas S."/>
            <person name="Kuo A."/>
            <person name="Mondo S."/>
            <person name="Pangilinan J."/>
            <person name="Riley R."/>
            <person name="LaButti K."/>
            <person name="Andreopoulos B."/>
            <person name="Lipzen A."/>
            <person name="Chen C."/>
            <person name="Yan M."/>
            <person name="Daum C."/>
            <person name="Ng V."/>
            <person name="Clum A."/>
            <person name="Steindorff A."/>
            <person name="Ohm R.A."/>
            <person name="Martin F."/>
            <person name="Silar P."/>
            <person name="Natvig D.O."/>
            <person name="Lalanne C."/>
            <person name="Gautier V."/>
            <person name="Ament-Velasquez S.L."/>
            <person name="Kruys A."/>
            <person name="Hutchinson M.I."/>
            <person name="Powell A.J."/>
            <person name="Barry K."/>
            <person name="Miller A.N."/>
            <person name="Grigoriev I.V."/>
            <person name="Debuchy R."/>
            <person name="Gladieux P."/>
            <person name="Hiltunen Thoren M."/>
            <person name="Johannesson H."/>
        </authorList>
    </citation>
    <scope>NUCLEOTIDE SEQUENCE</scope>
    <source>
        <strain evidence="6">PSN243</strain>
    </source>
</reference>
<dbReference type="CDD" id="cd09906">
    <property type="entry name" value="H3TH_YEN1"/>
    <property type="match status" value="1"/>
</dbReference>
<accession>A0AAV9GVV9</accession>
<name>A0AAV9GVV9_9PEZI</name>
<feature type="domain" description="XPG-I" evidence="4">
    <location>
        <begin position="108"/>
        <end position="183"/>
    </location>
</feature>
<sequence length="941" mass="101306">MGIKGIYKEIGLGERVSLCKLATEHLEAHQRPLRLAIDISIWQFQIQASKGGSNPAIRTLFYRLARLLGSAIEPIFVFDGPNKPTFKRNKRTGRADGVATAMAKQVIRLFGFAIHDAPGEAEAECALLQRAGIVDAVLSEDVDTIMFGCGRTLRNWSAEGTKCKTPTHVTIYDAKKVASGASGLDREGMVLVALMSGGDYSPEGVPGCGVKVACEAARAGFGRDLCRIKASDTAALVSWKERLLDELRTNKSKHFRTKHKAVAIPDDFPNLEVLRYYTHPVVSRKEKLDRIKQNFLDPREVDIVGLRDFVAGTFDWTNRIGAVKFIRVISAQILVQRLVRRCGTAAVHEDDLDLKEEQEAVFVKSVTKRREHFSTDATPELRISYIPVDIVGIDLDAEPEDEVQEYGRQGLALNSDDEFGGKGDDDGEQTKSGGKKSFDPTKPDLIWVAESLLMMSVPLTVENWKDKQRAKELKAAAPKAKRATRSKKTDMQVGALDQFVKVTKRVNSTKQTDSQQPAREPPLSEPSSSPASSAPPITASRLPTLPTLARPALKSSASKGMLGSGKGKQAKASSKAQLSKPTTQVTPWTIASSQGSRARSTGALVARNTNENSQQDPILISSSPLAPSPPQSVEPAAQGTPTRRGKRYSSPSIDKIDEGEPTSPDLPPTGTLGTQRITDSLSAHASPEPIRRARPFKRTKSGAESKPQDVVTEALSASRGHAPIKSTQVLSKTSTQTSITSFGRISKNNPLASLETKRPQLAVPIDPFTSDEEGEDGGCVNLSPSPKGPLRATASKGSSPSLEDNPGLRGGYISDDDDPFGPVPSSRAPIRSSSSIPQSSRTSPSRSSPTGERTGRGESGSKEPLIQPNPPLDTTKNFMPHTAGYEAGIFNGKQAPCEKPRSPLGGSAAGKVVFKSSFTVRSGGKTWRMSEVSVVDLTGED</sequence>
<dbReference type="GO" id="GO:0006281">
    <property type="term" value="P:DNA repair"/>
    <property type="evidence" value="ECO:0007669"/>
    <property type="project" value="UniProtKB-ARBA"/>
</dbReference>
<feature type="compositionally biased region" description="Polar residues" evidence="3">
    <location>
        <begin position="607"/>
        <end position="616"/>
    </location>
</feature>
<dbReference type="InterPro" id="IPR006085">
    <property type="entry name" value="XPG_DNA_repair_N"/>
</dbReference>
<feature type="compositionally biased region" description="Low complexity" evidence="3">
    <location>
        <begin position="525"/>
        <end position="553"/>
    </location>
</feature>
<dbReference type="InterPro" id="IPR029060">
    <property type="entry name" value="PIN-like_dom_sf"/>
</dbReference>
<dbReference type="InterPro" id="IPR006086">
    <property type="entry name" value="XPG-I_dom"/>
</dbReference>
<feature type="region of interest" description="Disordered" evidence="3">
    <location>
        <begin position="413"/>
        <end position="440"/>
    </location>
</feature>
<organism evidence="6 7">
    <name type="scientific">Podospora aff. communis PSN243</name>
    <dbReference type="NCBI Taxonomy" id="3040156"/>
    <lineage>
        <taxon>Eukaryota</taxon>
        <taxon>Fungi</taxon>
        <taxon>Dikarya</taxon>
        <taxon>Ascomycota</taxon>
        <taxon>Pezizomycotina</taxon>
        <taxon>Sordariomycetes</taxon>
        <taxon>Sordariomycetidae</taxon>
        <taxon>Sordariales</taxon>
        <taxon>Podosporaceae</taxon>
        <taxon>Podospora</taxon>
    </lineage>
</organism>
<keyword evidence="1" id="KW-0540">Nuclease</keyword>
<evidence type="ECO:0000256" key="3">
    <source>
        <dbReference type="SAM" id="MobiDB-lite"/>
    </source>
</evidence>
<dbReference type="GO" id="GO:0008821">
    <property type="term" value="F:crossover junction DNA endonuclease activity"/>
    <property type="evidence" value="ECO:0007669"/>
    <property type="project" value="InterPro"/>
</dbReference>
<evidence type="ECO:0000256" key="2">
    <source>
        <dbReference type="ARBA" id="ARBA00022801"/>
    </source>
</evidence>
<dbReference type="Pfam" id="PF00867">
    <property type="entry name" value="XPG_I"/>
    <property type="match status" value="1"/>
</dbReference>
<dbReference type="PANTHER" id="PTHR11081">
    <property type="entry name" value="FLAP ENDONUCLEASE FAMILY MEMBER"/>
    <property type="match status" value="1"/>
</dbReference>
<dbReference type="Proteomes" id="UP001321760">
    <property type="component" value="Unassembled WGS sequence"/>
</dbReference>
<evidence type="ECO:0000259" key="4">
    <source>
        <dbReference type="SMART" id="SM00484"/>
    </source>
</evidence>
<feature type="compositionally biased region" description="Polar residues" evidence="3">
    <location>
        <begin position="725"/>
        <end position="751"/>
    </location>
</feature>
<proteinExistence type="predicted"/>
<dbReference type="EMBL" id="MU865926">
    <property type="protein sequence ID" value="KAK4451790.1"/>
    <property type="molecule type" value="Genomic_DNA"/>
</dbReference>
<dbReference type="PANTHER" id="PTHR11081:SF75">
    <property type="entry name" value="ENDONUCLEASE, PUTATIVE (AFU_ORTHOLOGUE AFUA_3G13260)-RELATED"/>
    <property type="match status" value="1"/>
</dbReference>
<feature type="compositionally biased region" description="Polar residues" evidence="3">
    <location>
        <begin position="671"/>
        <end position="683"/>
    </location>
</feature>
<evidence type="ECO:0000313" key="6">
    <source>
        <dbReference type="EMBL" id="KAK4451790.1"/>
    </source>
</evidence>
<dbReference type="InterPro" id="IPR006084">
    <property type="entry name" value="XPG/Rad2"/>
</dbReference>
<gene>
    <name evidence="6" type="ORF">QBC34DRAFT_43233</name>
</gene>
<feature type="compositionally biased region" description="Low complexity" evidence="3">
    <location>
        <begin position="570"/>
        <end position="580"/>
    </location>
</feature>
<dbReference type="SMART" id="SM00484">
    <property type="entry name" value="XPGI"/>
    <property type="match status" value="1"/>
</dbReference>
<feature type="region of interest" description="Disordered" evidence="3">
    <location>
        <begin position="505"/>
        <end position="880"/>
    </location>
</feature>
<dbReference type="GO" id="GO:0017108">
    <property type="term" value="F:5'-flap endonuclease activity"/>
    <property type="evidence" value="ECO:0007669"/>
    <property type="project" value="TreeGrafter"/>
</dbReference>
<dbReference type="Gene3D" id="1.10.150.20">
    <property type="entry name" value="5' to 3' exonuclease, C-terminal subdomain"/>
    <property type="match status" value="1"/>
</dbReference>
<reference evidence="6" key="2">
    <citation type="submission" date="2023-05" db="EMBL/GenBank/DDBJ databases">
        <authorList>
            <consortium name="Lawrence Berkeley National Laboratory"/>
            <person name="Steindorff A."/>
            <person name="Hensen N."/>
            <person name="Bonometti L."/>
            <person name="Westerberg I."/>
            <person name="Brannstrom I.O."/>
            <person name="Guillou S."/>
            <person name="Cros-Aarteil S."/>
            <person name="Calhoun S."/>
            <person name="Haridas S."/>
            <person name="Kuo A."/>
            <person name="Mondo S."/>
            <person name="Pangilinan J."/>
            <person name="Riley R."/>
            <person name="Labutti K."/>
            <person name="Andreopoulos B."/>
            <person name="Lipzen A."/>
            <person name="Chen C."/>
            <person name="Yanf M."/>
            <person name="Daum C."/>
            <person name="Ng V."/>
            <person name="Clum A."/>
            <person name="Ohm R."/>
            <person name="Martin F."/>
            <person name="Silar P."/>
            <person name="Natvig D."/>
            <person name="Lalanne C."/>
            <person name="Gautier V."/>
            <person name="Ament-Velasquez S.L."/>
            <person name="Kruys A."/>
            <person name="Hutchinson M.I."/>
            <person name="Powell A.J."/>
            <person name="Barry K."/>
            <person name="Miller A.N."/>
            <person name="Grigoriev I.V."/>
            <person name="Debuchy R."/>
            <person name="Gladieux P."/>
            <person name="Thoren M.H."/>
            <person name="Johannesson H."/>
        </authorList>
    </citation>
    <scope>NUCLEOTIDE SEQUENCE</scope>
    <source>
        <strain evidence="6">PSN243</strain>
    </source>
</reference>
<comment type="caution">
    <text evidence="6">The sequence shown here is derived from an EMBL/GenBank/DDBJ whole genome shotgun (WGS) entry which is preliminary data.</text>
</comment>